<proteinExistence type="predicted"/>
<keyword evidence="4" id="KW-1185">Reference proteome</keyword>
<evidence type="ECO:0000256" key="2">
    <source>
        <dbReference type="SAM" id="SignalP"/>
    </source>
</evidence>
<dbReference type="Gene3D" id="2.60.40.1880">
    <property type="entry name" value="Invasion associated locus B (IalB) protein"/>
    <property type="match status" value="1"/>
</dbReference>
<organism evidence="3 4">
    <name type="scientific">Paracoccus thiocyanatus</name>
    <dbReference type="NCBI Taxonomy" id="34006"/>
    <lineage>
        <taxon>Bacteria</taxon>
        <taxon>Pseudomonadati</taxon>
        <taxon>Pseudomonadota</taxon>
        <taxon>Alphaproteobacteria</taxon>
        <taxon>Rhodobacterales</taxon>
        <taxon>Paracoccaceae</taxon>
        <taxon>Paracoccus</taxon>
    </lineage>
</organism>
<dbReference type="AlphaFoldDB" id="A0A3D8PC04"/>
<dbReference type="InterPro" id="IPR010642">
    <property type="entry name" value="Invasion_prot_B"/>
</dbReference>
<comment type="caution">
    <text evidence="3">The sequence shown here is derived from an EMBL/GenBank/DDBJ whole genome shotgun (WGS) entry which is preliminary data.</text>
</comment>
<protein>
    <submittedName>
        <fullName evidence="3">Invasion protein</fullName>
    </submittedName>
</protein>
<evidence type="ECO:0000256" key="1">
    <source>
        <dbReference type="SAM" id="MobiDB-lite"/>
    </source>
</evidence>
<dbReference type="Pfam" id="PF06776">
    <property type="entry name" value="IalB"/>
    <property type="match status" value="1"/>
</dbReference>
<evidence type="ECO:0000313" key="3">
    <source>
        <dbReference type="EMBL" id="RDW12977.1"/>
    </source>
</evidence>
<accession>A0A3D8PC04</accession>
<sequence length="268" mass="26791">MNGPKEENMVTRTSAALIAALFTAAGAATGALAQDAAETPAQPAAETPAAEAPAPAAQAPAAEAPATAPAAQAPAAEAPAAAPAPQAQPGGEAAEPQVGQPYARSTHGDWTLRCMKSQDGKDPCELYQLLKDSNDSPVAEASVIPMTGEVQAVITFIAPLETDLQAGVGLQVDSGKEARYPFLLCAQVGCISRVGVGEPDLGPMKRGKAATVSLLPFGAPQDQMVKLSLSLSGFTAGMAALAEANKDIPAPATAEPAAPAAPAQAPQQ</sequence>
<reference evidence="3 4" key="1">
    <citation type="submission" date="2018-05" db="EMBL/GenBank/DDBJ databases">
        <title>Whole genome sequencing of Paracoccus thiocyanatus SST.</title>
        <authorList>
            <person name="Ghosh W."/>
            <person name="Rameez M.J."/>
            <person name="Roy C."/>
        </authorList>
    </citation>
    <scope>NUCLEOTIDE SEQUENCE [LARGE SCALE GENOMIC DNA]</scope>
    <source>
        <strain evidence="3 4">SST</strain>
    </source>
</reference>
<evidence type="ECO:0000313" key="4">
    <source>
        <dbReference type="Proteomes" id="UP000256679"/>
    </source>
</evidence>
<feature type="compositionally biased region" description="Low complexity" evidence="1">
    <location>
        <begin position="30"/>
        <end position="97"/>
    </location>
</feature>
<keyword evidence="2" id="KW-0732">Signal</keyword>
<feature type="region of interest" description="Disordered" evidence="1">
    <location>
        <begin position="30"/>
        <end position="105"/>
    </location>
</feature>
<gene>
    <name evidence="3" type="ORF">DIE28_10730</name>
</gene>
<dbReference type="Proteomes" id="UP000256679">
    <property type="component" value="Unassembled WGS sequence"/>
</dbReference>
<name>A0A3D8PC04_9RHOB</name>
<dbReference type="EMBL" id="QFCQ01000056">
    <property type="protein sequence ID" value="RDW12977.1"/>
    <property type="molecule type" value="Genomic_DNA"/>
</dbReference>
<feature type="signal peptide" evidence="2">
    <location>
        <begin position="1"/>
        <end position="33"/>
    </location>
</feature>
<feature type="chain" id="PRO_5017743768" evidence="2">
    <location>
        <begin position="34"/>
        <end position="268"/>
    </location>
</feature>
<dbReference type="InterPro" id="IPR038696">
    <property type="entry name" value="IalB_sf"/>
</dbReference>